<dbReference type="Proteomes" id="UP000321408">
    <property type="component" value="Chromosome"/>
</dbReference>
<dbReference type="InterPro" id="IPR001353">
    <property type="entry name" value="Proteasome_sua/b"/>
</dbReference>
<dbReference type="CDD" id="cd01911">
    <property type="entry name" value="proteasome_alpha"/>
    <property type="match status" value="1"/>
</dbReference>
<dbReference type="GO" id="GO:0006511">
    <property type="term" value="P:ubiquitin-dependent protein catabolic process"/>
    <property type="evidence" value="ECO:0007669"/>
    <property type="project" value="InterPro"/>
</dbReference>
<organism evidence="7 8">
    <name type="scientific">Promethearchaeum syntrophicum</name>
    <dbReference type="NCBI Taxonomy" id="2594042"/>
    <lineage>
        <taxon>Archaea</taxon>
        <taxon>Promethearchaeati</taxon>
        <taxon>Promethearchaeota</taxon>
        <taxon>Promethearchaeia</taxon>
        <taxon>Promethearchaeales</taxon>
        <taxon>Promethearchaeaceae</taxon>
        <taxon>Promethearchaeum</taxon>
    </lineage>
</organism>
<comment type="subcellular location">
    <subcellularLocation>
        <location evidence="1 5">Cytoplasm</location>
    </subcellularLocation>
</comment>
<dbReference type="GO" id="GO:0004175">
    <property type="term" value="F:endopeptidase activity"/>
    <property type="evidence" value="ECO:0007669"/>
    <property type="project" value="UniProtKB-ARBA"/>
</dbReference>
<dbReference type="PROSITE" id="PS51475">
    <property type="entry name" value="PROTEASOME_ALPHA_2"/>
    <property type="match status" value="1"/>
</dbReference>
<keyword evidence="2" id="KW-0963">Cytoplasm</keyword>
<keyword evidence="3 4" id="KW-0647">Proteasome</keyword>
<dbReference type="Pfam" id="PF10584">
    <property type="entry name" value="Proteasome_A_N"/>
    <property type="match status" value="1"/>
</dbReference>
<dbReference type="SMART" id="SM00948">
    <property type="entry name" value="Proteasome_A_N"/>
    <property type="match status" value="1"/>
</dbReference>
<evidence type="ECO:0000259" key="6">
    <source>
        <dbReference type="PROSITE" id="PS00388"/>
    </source>
</evidence>
<evidence type="ECO:0000256" key="2">
    <source>
        <dbReference type="ARBA" id="ARBA00022490"/>
    </source>
</evidence>
<dbReference type="FunFam" id="3.60.20.10:FF:000004">
    <property type="entry name" value="Proteasome subunit alpha type-4"/>
    <property type="match status" value="1"/>
</dbReference>
<sequence length="237" mass="26512">MMDRRGDDAGYDRSLTMFSPEGRLYQVEYALEAVRRGTLCIGLKSKAGAAIITRKRFTKLMDTSTIQKIFRMDEHIGCAIAGLHADSRILVDYARVQCQVHRLTYNEPVRVPTITRKLADIKQQYTQHGGVRPFGSALLIIGVDPDGTPRVMTTSPSGTFSGWKGTTMGANSEDARTKLNEELNDEMSIDDIIKLGIKILKDSTDEDFEDTSLQIAVVTSEEKLFKVLSQEEVKKYL</sequence>
<dbReference type="OrthoDB" id="9421at2157"/>
<dbReference type="GeneID" id="41328926"/>
<dbReference type="SUPFAM" id="SSF56235">
    <property type="entry name" value="N-terminal nucleophile aminohydrolases (Ntn hydrolases)"/>
    <property type="match status" value="1"/>
</dbReference>
<dbReference type="GO" id="GO:0005737">
    <property type="term" value="C:cytoplasm"/>
    <property type="evidence" value="ECO:0007669"/>
    <property type="project" value="UniProtKB-SubCell"/>
</dbReference>
<dbReference type="EMBL" id="CP042905">
    <property type="protein sequence ID" value="QEE15105.1"/>
    <property type="molecule type" value="Genomic_DNA"/>
</dbReference>
<gene>
    <name evidence="7" type="ORF">DSAG12_00928</name>
</gene>
<dbReference type="Pfam" id="PF00227">
    <property type="entry name" value="Proteasome"/>
    <property type="match status" value="1"/>
</dbReference>
<reference evidence="7 8" key="2">
    <citation type="journal article" date="2024" name="Int. J. Syst. Evol. Microbiol.">
        <title>Promethearchaeum syntrophicum gen. nov., sp. nov., an anaerobic, obligately syntrophic archaeon, the first isolate of the lineage 'Asgard' archaea, and proposal of the new archaeal phylum Promethearchaeota phyl. nov. and kingdom Promethearchaeati regn. nov.</title>
        <authorList>
            <person name="Imachi H."/>
            <person name="Nobu M.K."/>
            <person name="Kato S."/>
            <person name="Takaki Y."/>
            <person name="Miyazaki M."/>
            <person name="Miyata M."/>
            <person name="Ogawara M."/>
            <person name="Saito Y."/>
            <person name="Sakai S."/>
            <person name="Tahara Y.O."/>
            <person name="Takano Y."/>
            <person name="Tasumi E."/>
            <person name="Uematsu K."/>
            <person name="Yoshimura T."/>
            <person name="Itoh T."/>
            <person name="Ohkuma M."/>
            <person name="Takai K."/>
        </authorList>
    </citation>
    <scope>NUCLEOTIDE SEQUENCE [LARGE SCALE GENOMIC DNA]</scope>
    <source>
        <strain evidence="7 8">MK-D1</strain>
    </source>
</reference>
<keyword evidence="8" id="KW-1185">Reference proteome</keyword>
<dbReference type="Gene3D" id="3.60.20.10">
    <property type="entry name" value="Glutamine Phosphoribosylpyrophosphate, subunit 1, domain 1"/>
    <property type="match status" value="1"/>
</dbReference>
<dbReference type="InterPro" id="IPR050115">
    <property type="entry name" value="Proteasome_alpha"/>
</dbReference>
<dbReference type="NCBIfam" id="NF003075">
    <property type="entry name" value="PRK03996.1"/>
    <property type="match status" value="1"/>
</dbReference>
<evidence type="ECO:0000256" key="4">
    <source>
        <dbReference type="PROSITE-ProRule" id="PRU00808"/>
    </source>
</evidence>
<name>A0A5B9D7W6_9ARCH</name>
<dbReference type="InterPro" id="IPR023332">
    <property type="entry name" value="Proteasome_alpha-type"/>
</dbReference>
<evidence type="ECO:0000313" key="8">
    <source>
        <dbReference type="Proteomes" id="UP000321408"/>
    </source>
</evidence>
<dbReference type="InterPro" id="IPR029055">
    <property type="entry name" value="Ntn_hydrolases_N"/>
</dbReference>
<dbReference type="PANTHER" id="PTHR11599">
    <property type="entry name" value="PROTEASOME SUBUNIT ALPHA/BETA"/>
    <property type="match status" value="1"/>
</dbReference>
<comment type="function">
    <text evidence="5">Component of the proteasome core, a large protease complex with broad specificity involved in protein degradation.</text>
</comment>
<dbReference type="AlphaFoldDB" id="A0A5B9D7W6"/>
<proteinExistence type="inferred from homology"/>
<dbReference type="KEGG" id="psyt:DSAG12_00928"/>
<evidence type="ECO:0000256" key="5">
    <source>
        <dbReference type="RuleBase" id="RU000552"/>
    </source>
</evidence>
<accession>A0A5B9D7W6</accession>
<dbReference type="PROSITE" id="PS00388">
    <property type="entry name" value="PROTEASOME_ALPHA_1"/>
    <property type="match status" value="1"/>
</dbReference>
<protein>
    <recommendedName>
        <fullName evidence="5">Proteasome subunit alpha</fullName>
    </recommendedName>
</protein>
<dbReference type="RefSeq" id="WP_147662029.1">
    <property type="nucleotide sequence ID" value="NZ_CP042905.2"/>
</dbReference>
<keyword evidence="7" id="KW-0378">Hydrolase</keyword>
<evidence type="ECO:0000313" key="7">
    <source>
        <dbReference type="EMBL" id="QEE15105.1"/>
    </source>
</evidence>
<feature type="domain" description="Proteasome alpha-type subunits" evidence="6">
    <location>
        <begin position="11"/>
        <end position="33"/>
    </location>
</feature>
<evidence type="ECO:0000256" key="3">
    <source>
        <dbReference type="ARBA" id="ARBA00022942"/>
    </source>
</evidence>
<comment type="subunit">
    <text evidence="5">The 20S proteasome core is composed of 14 alpha and 14 beta subunits that assemble into four stacked heptameric rings, resulting in a barrel-shaped structure. The two inner rings, each composed of seven catalytic beta subunits, are sandwiched by two outer rings, each composed of seven alpha subunits. The catalytic chamber with the active sites is on the inside of the barrel. Has a gated structure, the ends of the cylinder being occluded by the N-termini of the alpha-subunits. Is capped at one or both ends by the proteasome regulatory ATPase, PAN.</text>
</comment>
<reference evidence="7 8" key="1">
    <citation type="journal article" date="2020" name="Nature">
        <title>Isolation of an archaeon at the prokaryote-eukaryote interface.</title>
        <authorList>
            <person name="Imachi H."/>
            <person name="Nobu M.K."/>
            <person name="Nakahara N."/>
            <person name="Morono Y."/>
            <person name="Ogawara M."/>
            <person name="Takaki Y."/>
            <person name="Takano Y."/>
            <person name="Uematsu K."/>
            <person name="Ikuta T."/>
            <person name="Ito M."/>
            <person name="Matsui Y."/>
            <person name="Miyazaki M."/>
            <person name="Murata K."/>
            <person name="Saito Y."/>
            <person name="Sakai S."/>
            <person name="Song C."/>
            <person name="Tasumi E."/>
            <person name="Yamanaka Y."/>
            <person name="Yamaguchi T."/>
            <person name="Kamagata Y."/>
            <person name="Tamaki H."/>
            <person name="Takai K."/>
        </authorList>
    </citation>
    <scope>NUCLEOTIDE SEQUENCE [LARGE SCALE GENOMIC DNA]</scope>
    <source>
        <strain evidence="7 8">MK-D1</strain>
    </source>
</reference>
<dbReference type="InterPro" id="IPR000426">
    <property type="entry name" value="Proteasome_asu_N"/>
</dbReference>
<comment type="similarity">
    <text evidence="4 5">Belongs to the peptidase T1A family.</text>
</comment>
<dbReference type="GO" id="GO:0010498">
    <property type="term" value="P:proteasomal protein catabolic process"/>
    <property type="evidence" value="ECO:0007669"/>
    <property type="project" value="UniProtKB-ARBA"/>
</dbReference>
<dbReference type="GO" id="GO:0019773">
    <property type="term" value="C:proteasome core complex, alpha-subunit complex"/>
    <property type="evidence" value="ECO:0007669"/>
    <property type="project" value="UniProtKB-UniRule"/>
</dbReference>
<evidence type="ECO:0000256" key="1">
    <source>
        <dbReference type="ARBA" id="ARBA00004496"/>
    </source>
</evidence>